<sequence>MAHRDHTRLHQVEAVEWSARNPADFAMNRRLARIETGSSVRRPSLLPPRAIPPPVTKPQHLIDVNVMPRRKAQAMSNGELTRRRFLTSVGVSGGAGALFATMGALGHAPTPTATPDFQAPQRADFHLTGRGTRKVVILGGGIAGLTAAYELGKAGYDCTILEARDVTGGRNLTIRGGRVETDLDGHTQRAGFSSGTYLNAGPARIAQWMVTLDYCRELGVPIEPFVNANADTLIYNEAGGSPVRFRTAKADLYGYVSELLAKATDQGALDSVLTDEDKARLLSFLEDFGDIGSEHEYVGSTRRGFASYPGAGEDHGTPLPGPPSLSDVFASQVGRYISFEFGYDQAMMMFQPVGGMDRIAAALTTKVGRQRVRLGAQVLKVNGRASDVTVIYRQGGREHSITADFCIATLPPNLMARIPHNLGPDITSALTAFFPFAAGKIGLEYRSRWWENDLRIYGGSTQTDLDIGQIWYPSHDFHAPRGLLVGYYNFADAAEAYGALPPAERTARAVAQGVKIHGDRYRTELASAFSVAWHRTPHLEAAWNYAPWEDSTAFRLLLKPAGRVYFAGDWLSQAVAWQHGALLSARAVVTALHQRVLTS</sequence>
<keyword evidence="6" id="KW-1185">Reference proteome</keyword>
<organism evidence="5 6">
    <name type="scientific">Actinoplanes philippinensis</name>
    <dbReference type="NCBI Taxonomy" id="35752"/>
    <lineage>
        <taxon>Bacteria</taxon>
        <taxon>Bacillati</taxon>
        <taxon>Actinomycetota</taxon>
        <taxon>Actinomycetes</taxon>
        <taxon>Micromonosporales</taxon>
        <taxon>Micromonosporaceae</taxon>
        <taxon>Actinoplanes</taxon>
    </lineage>
</organism>
<evidence type="ECO:0000256" key="1">
    <source>
        <dbReference type="ARBA" id="ARBA00001974"/>
    </source>
</evidence>
<evidence type="ECO:0000313" key="6">
    <source>
        <dbReference type="Proteomes" id="UP000199645"/>
    </source>
</evidence>
<dbReference type="STRING" id="35752.SAMN05421541_12110"/>
<feature type="binding site" evidence="3">
    <location>
        <position position="487"/>
    </location>
    <ligand>
        <name>substrate</name>
    </ligand>
</feature>
<protein>
    <submittedName>
        <fullName evidence="5">Monoamine oxidase</fullName>
    </submittedName>
</protein>
<comment type="cofactor">
    <cofactor evidence="1">
        <name>FAD</name>
        <dbReference type="ChEBI" id="CHEBI:57692"/>
    </cofactor>
</comment>
<name>A0A1I2LBR6_9ACTN</name>
<evidence type="ECO:0000256" key="3">
    <source>
        <dbReference type="PIRSR" id="PIRSR601613-1"/>
    </source>
</evidence>
<evidence type="ECO:0000313" key="5">
    <source>
        <dbReference type="EMBL" id="SFF76443.1"/>
    </source>
</evidence>
<dbReference type="Gene3D" id="3.90.660.10">
    <property type="match status" value="1"/>
</dbReference>
<feature type="binding site" evidence="3">
    <location>
        <begin position="162"/>
        <end position="163"/>
    </location>
    <ligand>
        <name>FAD</name>
        <dbReference type="ChEBI" id="CHEBI:57692"/>
    </ligand>
</feature>
<keyword evidence="2" id="KW-0560">Oxidoreductase</keyword>
<dbReference type="InterPro" id="IPR002937">
    <property type="entry name" value="Amino_oxidase"/>
</dbReference>
<dbReference type="Proteomes" id="UP000199645">
    <property type="component" value="Unassembled WGS sequence"/>
</dbReference>
<dbReference type="Gene3D" id="1.20.1440.240">
    <property type="match status" value="1"/>
</dbReference>
<dbReference type="InterPro" id="IPR001613">
    <property type="entry name" value="Flavin_amine_oxidase"/>
</dbReference>
<dbReference type="PANTHER" id="PTHR10742">
    <property type="entry name" value="FLAVIN MONOAMINE OXIDASE"/>
    <property type="match status" value="1"/>
</dbReference>
<reference evidence="5 6" key="1">
    <citation type="submission" date="2016-10" db="EMBL/GenBank/DDBJ databases">
        <authorList>
            <person name="de Groot N.N."/>
        </authorList>
    </citation>
    <scope>NUCLEOTIDE SEQUENCE [LARGE SCALE GENOMIC DNA]</scope>
    <source>
        <strain evidence="5 6">DSM 43019</strain>
    </source>
</reference>
<gene>
    <name evidence="5" type="ORF">SAMN05421541_12110</name>
</gene>
<dbReference type="SUPFAM" id="SSF54373">
    <property type="entry name" value="FAD-linked reductases, C-terminal domain"/>
    <property type="match status" value="1"/>
</dbReference>
<dbReference type="Pfam" id="PF01593">
    <property type="entry name" value="Amino_oxidase"/>
    <property type="match status" value="1"/>
</dbReference>
<evidence type="ECO:0000256" key="2">
    <source>
        <dbReference type="ARBA" id="ARBA00023002"/>
    </source>
</evidence>
<dbReference type="SUPFAM" id="SSF51905">
    <property type="entry name" value="FAD/NAD(P)-binding domain"/>
    <property type="match status" value="1"/>
</dbReference>
<proteinExistence type="predicted"/>
<dbReference type="PANTHER" id="PTHR10742:SF410">
    <property type="entry name" value="LYSINE-SPECIFIC HISTONE DEMETHYLASE 2"/>
    <property type="match status" value="1"/>
</dbReference>
<feature type="binding site" evidence="3">
    <location>
        <position position="204"/>
    </location>
    <ligand>
        <name>substrate</name>
    </ligand>
</feature>
<dbReference type="AlphaFoldDB" id="A0A1I2LBR6"/>
<accession>A0A1I2LBR6</accession>
<feature type="binding site" evidence="3">
    <location>
        <begin position="201"/>
        <end position="204"/>
    </location>
    <ligand>
        <name>FAD</name>
        <dbReference type="ChEBI" id="CHEBI:57692"/>
    </ligand>
</feature>
<dbReference type="Gene3D" id="3.50.50.60">
    <property type="entry name" value="FAD/NAD(P)-binding domain"/>
    <property type="match status" value="1"/>
</dbReference>
<dbReference type="InterPro" id="IPR036188">
    <property type="entry name" value="FAD/NAD-bd_sf"/>
</dbReference>
<feature type="domain" description="Amine oxidase" evidence="4">
    <location>
        <begin position="142"/>
        <end position="591"/>
    </location>
</feature>
<dbReference type="GO" id="GO:0016491">
    <property type="term" value="F:oxidoreductase activity"/>
    <property type="evidence" value="ECO:0007669"/>
    <property type="project" value="UniProtKB-KW"/>
</dbReference>
<feature type="binding site" evidence="3">
    <location>
        <position position="378"/>
    </location>
    <ligand>
        <name>FAD</name>
        <dbReference type="ChEBI" id="CHEBI:57692"/>
    </ligand>
</feature>
<dbReference type="EMBL" id="FONV01000021">
    <property type="protein sequence ID" value="SFF76443.1"/>
    <property type="molecule type" value="Genomic_DNA"/>
</dbReference>
<evidence type="ECO:0000259" key="4">
    <source>
        <dbReference type="Pfam" id="PF01593"/>
    </source>
</evidence>
<dbReference type="PRINTS" id="PR00757">
    <property type="entry name" value="AMINEOXDASEF"/>
</dbReference>
<dbReference type="InterPro" id="IPR050281">
    <property type="entry name" value="Flavin_monoamine_oxidase"/>
</dbReference>